<dbReference type="SMART" id="SM00283">
    <property type="entry name" value="MA"/>
    <property type="match status" value="1"/>
</dbReference>
<organism evidence="10 11">
    <name type="scientific">Cohnella endophytica</name>
    <dbReference type="NCBI Taxonomy" id="2419778"/>
    <lineage>
        <taxon>Bacteria</taxon>
        <taxon>Bacillati</taxon>
        <taxon>Bacillota</taxon>
        <taxon>Bacilli</taxon>
        <taxon>Bacillales</taxon>
        <taxon>Paenibacillaceae</taxon>
        <taxon>Cohnella</taxon>
    </lineage>
</organism>
<keyword evidence="7" id="KW-1133">Transmembrane helix</keyword>
<evidence type="ECO:0000256" key="4">
    <source>
        <dbReference type="ARBA" id="ARBA00023224"/>
    </source>
</evidence>
<dbReference type="CDD" id="cd06225">
    <property type="entry name" value="HAMP"/>
    <property type="match status" value="1"/>
</dbReference>
<dbReference type="InterPro" id="IPR003660">
    <property type="entry name" value="HAMP_dom"/>
</dbReference>
<dbReference type="Pfam" id="PF00672">
    <property type="entry name" value="HAMP"/>
    <property type="match status" value="1"/>
</dbReference>
<dbReference type="CDD" id="cd12913">
    <property type="entry name" value="PDC1_MCP_like"/>
    <property type="match status" value="1"/>
</dbReference>
<dbReference type="AlphaFoldDB" id="A0A494XU02"/>
<keyword evidence="2" id="KW-1003">Cell membrane</keyword>
<dbReference type="PANTHER" id="PTHR32089">
    <property type="entry name" value="METHYL-ACCEPTING CHEMOTAXIS PROTEIN MCPB"/>
    <property type="match status" value="1"/>
</dbReference>
<evidence type="ECO:0000256" key="7">
    <source>
        <dbReference type="SAM" id="Phobius"/>
    </source>
</evidence>
<dbReference type="Gene3D" id="1.10.287.950">
    <property type="entry name" value="Methyl-accepting chemotaxis protein"/>
    <property type="match status" value="1"/>
</dbReference>
<feature type="transmembrane region" description="Helical" evidence="7">
    <location>
        <begin position="305"/>
        <end position="327"/>
    </location>
</feature>
<dbReference type="CDD" id="cd11386">
    <property type="entry name" value="MCP_signal"/>
    <property type="match status" value="1"/>
</dbReference>
<dbReference type="InterPro" id="IPR004089">
    <property type="entry name" value="MCPsignal_dom"/>
</dbReference>
<dbReference type="PANTHER" id="PTHR32089:SF112">
    <property type="entry name" value="LYSOZYME-LIKE PROTEIN-RELATED"/>
    <property type="match status" value="1"/>
</dbReference>
<dbReference type="CDD" id="cd12912">
    <property type="entry name" value="PDC2_MCP_like"/>
    <property type="match status" value="1"/>
</dbReference>
<evidence type="ECO:0000313" key="11">
    <source>
        <dbReference type="Proteomes" id="UP000282076"/>
    </source>
</evidence>
<dbReference type="SUPFAM" id="SSF58104">
    <property type="entry name" value="Methyl-accepting chemotaxis protein (MCP) signaling domain"/>
    <property type="match status" value="1"/>
</dbReference>
<dbReference type="Pfam" id="PF00015">
    <property type="entry name" value="MCPsignal"/>
    <property type="match status" value="1"/>
</dbReference>
<dbReference type="EMBL" id="RBZM01000005">
    <property type="protein sequence ID" value="RKP54111.1"/>
    <property type="molecule type" value="Genomic_DNA"/>
</dbReference>
<evidence type="ECO:0000256" key="1">
    <source>
        <dbReference type="ARBA" id="ARBA00004236"/>
    </source>
</evidence>
<accession>A0A494XU02</accession>
<dbReference type="PROSITE" id="PS50885">
    <property type="entry name" value="HAMP"/>
    <property type="match status" value="1"/>
</dbReference>
<comment type="similarity">
    <text evidence="5">Belongs to the methyl-accepting chemotaxis (MCP) protein family.</text>
</comment>
<proteinExistence type="inferred from homology"/>
<evidence type="ECO:0000259" key="9">
    <source>
        <dbReference type="PROSITE" id="PS50885"/>
    </source>
</evidence>
<feature type="domain" description="Methyl-accepting transducer" evidence="8">
    <location>
        <begin position="400"/>
        <end position="636"/>
    </location>
</feature>
<dbReference type="Gene3D" id="6.10.340.10">
    <property type="match status" value="1"/>
</dbReference>
<dbReference type="GO" id="GO:0007165">
    <property type="term" value="P:signal transduction"/>
    <property type="evidence" value="ECO:0007669"/>
    <property type="project" value="UniProtKB-KW"/>
</dbReference>
<keyword evidence="3 7" id="KW-0472">Membrane</keyword>
<evidence type="ECO:0000256" key="5">
    <source>
        <dbReference type="ARBA" id="ARBA00029447"/>
    </source>
</evidence>
<dbReference type="RefSeq" id="WP_120977202.1">
    <property type="nucleotide sequence ID" value="NZ_RBZM01000005.1"/>
</dbReference>
<feature type="domain" description="HAMP" evidence="9">
    <location>
        <begin position="329"/>
        <end position="381"/>
    </location>
</feature>
<dbReference type="OrthoDB" id="9760371at2"/>
<sequence>MKWPIVKFKSVRAKTLLVMLPLIILIFVSVVSMAYVYSRNIIVVKTQAGIEEQLGKLEYKIQDRLTASSKIPEIFAKMVERNYREFSLEQYHDFTYNILLTNKDTFGVGIFLEPHAYDSRQKYFSTYAYWKDNEIAMSEEYNDPKFDYPNQDFYMSVAHKKGVLFSDPYLDDVRGVDMVTATVPMYNEQDQFIGVTTGDIILTKMKEIVTDTKIGKTGWAFLIDRNGTYLAGPDADKIMKVKLQEDPDTNLANLGKILLEKKAGMASYKGNEGVVDIHFEEMPGTNWILAMALPEKELVGPINALLLKLAIISLIGIVLIVSVIYLITRNITNQISKVNQMSSFLAKGDLTYSIPVTTEDEFGQMMANLNRTALLLRGMISKVSKHALSVTHTSQQLAASAEQSSIAADSISSGIEDVAAGAETQMVGSKETARSMEELSTGIQRVAESCSVVWEVSQQTSNKAVNGNEIIQQAVLDMNVANQSVNDTAQLVEKLSGRATKIGRIISVIQEISSQTNLLSLNAGIEAARAGEHGRGFSVVAQEIRKLAEQSRSSAEEIRNLIEEIQSVTSEAVQSIQVGSENVSKGTTLVNQAGDSFNSILNDIRSMVTQIQEISSSSEQMSAGSEEVTATVEELSKIGAEAAGNSQTMAASCQEQQATMTEISVSAQRLTKMMQELQELTAEFKVS</sequence>
<dbReference type="Pfam" id="PF22673">
    <property type="entry name" value="MCP-like_PDC_1"/>
    <property type="match status" value="1"/>
</dbReference>
<comment type="subcellular location">
    <subcellularLocation>
        <location evidence="1">Cell membrane</location>
    </subcellularLocation>
</comment>
<comment type="caution">
    <text evidence="10">The sequence shown here is derived from an EMBL/GenBank/DDBJ whole genome shotgun (WGS) entry which is preliminary data.</text>
</comment>
<dbReference type="SMART" id="SM00304">
    <property type="entry name" value="HAMP"/>
    <property type="match status" value="1"/>
</dbReference>
<evidence type="ECO:0000256" key="2">
    <source>
        <dbReference type="ARBA" id="ARBA00022475"/>
    </source>
</evidence>
<dbReference type="PROSITE" id="PS50111">
    <property type="entry name" value="CHEMOTAXIS_TRANSDUC_2"/>
    <property type="match status" value="1"/>
</dbReference>
<gene>
    <name evidence="10" type="ORF">D7Z26_12050</name>
</gene>
<keyword evidence="7" id="KW-0812">Transmembrane</keyword>
<keyword evidence="11" id="KW-1185">Reference proteome</keyword>
<evidence type="ECO:0000256" key="6">
    <source>
        <dbReference type="PROSITE-ProRule" id="PRU00284"/>
    </source>
</evidence>
<evidence type="ECO:0000256" key="3">
    <source>
        <dbReference type="ARBA" id="ARBA00023136"/>
    </source>
</evidence>
<dbReference type="GO" id="GO:0005886">
    <property type="term" value="C:plasma membrane"/>
    <property type="evidence" value="ECO:0007669"/>
    <property type="project" value="UniProtKB-SubCell"/>
</dbReference>
<keyword evidence="4 6" id="KW-0807">Transducer</keyword>
<protein>
    <submittedName>
        <fullName evidence="10">Methyl-accepting chemotaxis protein</fullName>
    </submittedName>
</protein>
<feature type="transmembrane region" description="Helical" evidence="7">
    <location>
        <begin position="16"/>
        <end position="37"/>
    </location>
</feature>
<name>A0A494XU02_9BACL</name>
<dbReference type="Gene3D" id="3.30.450.20">
    <property type="entry name" value="PAS domain"/>
    <property type="match status" value="2"/>
</dbReference>
<evidence type="ECO:0000259" key="8">
    <source>
        <dbReference type="PROSITE" id="PS50111"/>
    </source>
</evidence>
<dbReference type="Proteomes" id="UP000282076">
    <property type="component" value="Unassembled WGS sequence"/>
</dbReference>
<reference evidence="10 11" key="1">
    <citation type="submission" date="2018-10" db="EMBL/GenBank/DDBJ databases">
        <title>Cohnella sp. M2MS4P-1, whole genome shotgun sequence.</title>
        <authorList>
            <person name="Tuo L."/>
        </authorList>
    </citation>
    <scope>NUCLEOTIDE SEQUENCE [LARGE SCALE GENOMIC DNA]</scope>
    <source>
        <strain evidence="10 11">M2MS4P-1</strain>
    </source>
</reference>
<evidence type="ECO:0000313" key="10">
    <source>
        <dbReference type="EMBL" id="RKP54111.1"/>
    </source>
</evidence>